<keyword evidence="2" id="KW-1185">Reference proteome</keyword>
<organism evidence="1 2">
    <name type="scientific">Peronosclerospora sorghi</name>
    <dbReference type="NCBI Taxonomy" id="230839"/>
    <lineage>
        <taxon>Eukaryota</taxon>
        <taxon>Sar</taxon>
        <taxon>Stramenopiles</taxon>
        <taxon>Oomycota</taxon>
        <taxon>Peronosporomycetes</taxon>
        <taxon>Peronosporales</taxon>
        <taxon>Peronosporaceae</taxon>
        <taxon>Peronosclerospora</taxon>
    </lineage>
</organism>
<protein>
    <submittedName>
        <fullName evidence="1">Uncharacterized protein</fullName>
    </submittedName>
</protein>
<proteinExistence type="predicted"/>
<evidence type="ECO:0000313" key="2">
    <source>
        <dbReference type="Proteomes" id="UP001163321"/>
    </source>
</evidence>
<name>A0ACC0W7R8_9STRA</name>
<dbReference type="Proteomes" id="UP001163321">
    <property type="component" value="Chromosome 3"/>
</dbReference>
<accession>A0ACC0W7R8</accession>
<gene>
    <name evidence="1" type="ORF">PsorP6_008550</name>
</gene>
<sequence length="144" mass="15775">MQLKSLLVVAGIAIAGVSIYKYAAQRARDRGETEAPGTVEPEENEDVISDCLSQSDDDTEEADEERCYDQLLLGEIRGKNMILATFGLLLMVLVTIVSLIISWDNVDGDVIFSELPMFQPLMWVAIGILAGGLTALQTSQQKRI</sequence>
<reference evidence="1 2" key="1">
    <citation type="journal article" date="2022" name="bioRxiv">
        <title>The genome of the oomycete Peronosclerospora sorghi, a cosmopolitan pathogen of maize and sorghum, is inflated with dispersed pseudogenes.</title>
        <authorList>
            <person name="Fletcher K."/>
            <person name="Martin F."/>
            <person name="Isakeit T."/>
            <person name="Cavanaugh K."/>
            <person name="Magill C."/>
            <person name="Michelmore R."/>
        </authorList>
    </citation>
    <scope>NUCLEOTIDE SEQUENCE [LARGE SCALE GENOMIC DNA]</scope>
    <source>
        <strain evidence="1">P6</strain>
    </source>
</reference>
<comment type="caution">
    <text evidence="1">The sequence shown here is derived from an EMBL/GenBank/DDBJ whole genome shotgun (WGS) entry which is preliminary data.</text>
</comment>
<evidence type="ECO:0000313" key="1">
    <source>
        <dbReference type="EMBL" id="KAI9914782.1"/>
    </source>
</evidence>
<dbReference type="EMBL" id="CM047582">
    <property type="protein sequence ID" value="KAI9914782.1"/>
    <property type="molecule type" value="Genomic_DNA"/>
</dbReference>